<organism evidence="16 17">
    <name type="scientific">Persicobacter diffluens</name>
    <dbReference type="NCBI Taxonomy" id="981"/>
    <lineage>
        <taxon>Bacteria</taxon>
        <taxon>Pseudomonadati</taxon>
        <taxon>Bacteroidota</taxon>
        <taxon>Cytophagia</taxon>
        <taxon>Cytophagales</taxon>
        <taxon>Persicobacteraceae</taxon>
        <taxon>Persicobacter</taxon>
    </lineage>
</organism>
<feature type="binding site" evidence="13">
    <location>
        <position position="240"/>
    </location>
    <ligand>
        <name>NAD(+)</name>
        <dbReference type="ChEBI" id="CHEBI:57540"/>
    </ligand>
</feature>
<dbReference type="SMART" id="SM01003">
    <property type="entry name" value="AlaDh_PNT_N"/>
    <property type="match status" value="1"/>
</dbReference>
<keyword evidence="17" id="KW-1185">Reference proteome</keyword>
<dbReference type="Pfam" id="PF05222">
    <property type="entry name" value="AlaDh_PNT_N"/>
    <property type="match status" value="1"/>
</dbReference>
<dbReference type="PANTHER" id="PTHR11133">
    <property type="entry name" value="SACCHAROPINE DEHYDROGENASE"/>
    <property type="match status" value="1"/>
</dbReference>
<keyword evidence="8 13" id="KW-0520">NAD</keyword>
<comment type="pathway">
    <text evidence="1">Amino-acid biosynthesis; L-lysine biosynthesis via AAA pathway; L-lysine from L-alpha-aminoadipate (fungal route): step 3/3.</text>
</comment>
<dbReference type="InterPro" id="IPR051168">
    <property type="entry name" value="AASS"/>
</dbReference>
<dbReference type="SMART" id="SM01002">
    <property type="entry name" value="AlaDh_PNT_C"/>
    <property type="match status" value="1"/>
</dbReference>
<accession>A0AAN4W0Q5</accession>
<dbReference type="Pfam" id="PF01262">
    <property type="entry name" value="AlaDh_PNT_C"/>
    <property type="match status" value="1"/>
</dbReference>
<evidence type="ECO:0000256" key="7">
    <source>
        <dbReference type="ARBA" id="ARBA00023002"/>
    </source>
</evidence>
<evidence type="ECO:0000259" key="15">
    <source>
        <dbReference type="SMART" id="SM01003"/>
    </source>
</evidence>
<name>A0AAN4W0Q5_9BACT</name>
<evidence type="ECO:0000256" key="12">
    <source>
        <dbReference type="PIRSR" id="PIRSR018250-1"/>
    </source>
</evidence>
<dbReference type="PANTHER" id="PTHR11133:SF23">
    <property type="entry name" value="SACCHAROPINE DEHYDROGENASE [NAD(+), L-LYSINE-FORMING]"/>
    <property type="match status" value="1"/>
</dbReference>
<evidence type="ECO:0000256" key="4">
    <source>
        <dbReference type="ARBA" id="ARBA00012847"/>
    </source>
</evidence>
<reference evidence="16 17" key="1">
    <citation type="submission" date="2021-12" db="EMBL/GenBank/DDBJ databases">
        <title>Genome sequencing of bacteria with rrn-lacking chromosome and rrn-plasmid.</title>
        <authorList>
            <person name="Anda M."/>
            <person name="Iwasaki W."/>
        </authorList>
    </citation>
    <scope>NUCLEOTIDE SEQUENCE [LARGE SCALE GENOMIC DNA]</scope>
    <source>
        <strain evidence="16 17">NBRC 15940</strain>
    </source>
</reference>
<dbReference type="Proteomes" id="UP001310022">
    <property type="component" value="Unassembled WGS sequence"/>
</dbReference>
<dbReference type="InterPro" id="IPR007698">
    <property type="entry name" value="AlaDH/PNT_NAD(H)-bd"/>
</dbReference>
<dbReference type="GO" id="GO:0005737">
    <property type="term" value="C:cytoplasm"/>
    <property type="evidence" value="ECO:0007669"/>
    <property type="project" value="TreeGrafter"/>
</dbReference>
<dbReference type="EMBL" id="BQKE01000003">
    <property type="protein sequence ID" value="GJM63554.1"/>
    <property type="molecule type" value="Genomic_DNA"/>
</dbReference>
<evidence type="ECO:0000256" key="11">
    <source>
        <dbReference type="ARBA" id="ARBA00047860"/>
    </source>
</evidence>
<feature type="active site" description="Proton donor" evidence="12">
    <location>
        <position position="90"/>
    </location>
</feature>
<evidence type="ECO:0000256" key="6">
    <source>
        <dbReference type="ARBA" id="ARBA00022605"/>
    </source>
</evidence>
<dbReference type="PIRSF" id="PIRSF018250">
    <property type="entry name" value="Saccharopine_DH_Lys"/>
    <property type="match status" value="1"/>
</dbReference>
<keyword evidence="6" id="KW-0028">Amino-acid biosynthesis</keyword>
<dbReference type="GO" id="GO:0019878">
    <property type="term" value="P:lysine biosynthetic process via aminoadipic acid"/>
    <property type="evidence" value="ECO:0007669"/>
    <property type="project" value="TreeGrafter"/>
</dbReference>
<evidence type="ECO:0000259" key="14">
    <source>
        <dbReference type="SMART" id="SM01002"/>
    </source>
</evidence>
<proteinExistence type="inferred from homology"/>
<protein>
    <recommendedName>
        <fullName evidence="5">Saccharopine dehydrogenase [NAD(+), L-lysine-forming]</fullName>
        <ecNumber evidence="4">1.5.1.7</ecNumber>
    </recommendedName>
    <alternativeName>
        <fullName evidence="10">Lysine--2-oxoglutarate reductase</fullName>
    </alternativeName>
</protein>
<evidence type="ECO:0000256" key="1">
    <source>
        <dbReference type="ARBA" id="ARBA00004884"/>
    </source>
</evidence>
<evidence type="ECO:0000256" key="8">
    <source>
        <dbReference type="ARBA" id="ARBA00023027"/>
    </source>
</evidence>
<dbReference type="GO" id="GO:0004754">
    <property type="term" value="F:saccharopine dehydrogenase (NAD+, L-lysine-forming) activity"/>
    <property type="evidence" value="ECO:0007669"/>
    <property type="project" value="UniProtKB-EC"/>
</dbReference>
<evidence type="ECO:0000256" key="9">
    <source>
        <dbReference type="ARBA" id="ARBA00023157"/>
    </source>
</evidence>
<evidence type="ECO:0000256" key="3">
    <source>
        <dbReference type="ARBA" id="ARBA00011245"/>
    </source>
</evidence>
<comment type="caution">
    <text evidence="16">The sequence shown here is derived from an EMBL/GenBank/DDBJ whole genome shotgun (WGS) entry which is preliminary data.</text>
</comment>
<evidence type="ECO:0000256" key="5">
    <source>
        <dbReference type="ARBA" id="ARBA00021221"/>
    </source>
</evidence>
<feature type="binding site" evidence="13">
    <location>
        <position position="124"/>
    </location>
    <ligand>
        <name>NAD(+)</name>
        <dbReference type="ChEBI" id="CHEBI:57540"/>
    </ligand>
</feature>
<dbReference type="Gene3D" id="3.40.50.720">
    <property type="entry name" value="NAD(P)-binding Rossmann-like Domain"/>
    <property type="match status" value="2"/>
</dbReference>
<dbReference type="RefSeq" id="WP_338238706.1">
    <property type="nucleotide sequence ID" value="NZ_BQKE01000003.1"/>
</dbReference>
<comment type="subunit">
    <text evidence="3">Monomer.</text>
</comment>
<evidence type="ECO:0000256" key="13">
    <source>
        <dbReference type="PIRSR" id="PIRSR018250-3"/>
    </source>
</evidence>
<dbReference type="CDD" id="cd05199">
    <property type="entry name" value="SDH_like"/>
    <property type="match status" value="1"/>
</dbReference>
<dbReference type="AlphaFoldDB" id="A0AAN4W0Q5"/>
<dbReference type="SUPFAM" id="SSF52283">
    <property type="entry name" value="Formate/glycerate dehydrogenase catalytic domain-like"/>
    <property type="match status" value="1"/>
</dbReference>
<evidence type="ECO:0000313" key="17">
    <source>
        <dbReference type="Proteomes" id="UP001310022"/>
    </source>
</evidence>
<dbReference type="InterPro" id="IPR007886">
    <property type="entry name" value="AlaDH/PNT_N"/>
</dbReference>
<keyword evidence="9" id="KW-1015">Disulfide bond</keyword>
<feature type="active site" description="Proton acceptor" evidence="12">
    <location>
        <position position="72"/>
    </location>
</feature>
<gene>
    <name evidence="16" type="ORF">PEDI_41060</name>
</gene>
<keyword evidence="7" id="KW-0560">Oxidoreductase</keyword>
<evidence type="ECO:0000313" key="16">
    <source>
        <dbReference type="EMBL" id="GJM63554.1"/>
    </source>
</evidence>
<evidence type="ECO:0000256" key="2">
    <source>
        <dbReference type="ARBA" id="ARBA00005689"/>
    </source>
</evidence>
<feature type="binding site" evidence="13">
    <location>
        <begin position="188"/>
        <end position="189"/>
    </location>
    <ligand>
        <name>NAD(+)</name>
        <dbReference type="ChEBI" id="CHEBI:57540"/>
    </ligand>
</feature>
<sequence>MKIGLIKEGKTPPDRRVALTPQQCVQLQNQFKGLSIVVQPSKIRSISDQEYQKAGINLQENLKDCDIILGVKEVPIKDLLQNKQHLFFSHTHKFQPYNKGLLQACIQEKIQLIDYECLTWENGRRILGFGRFAGLIGAYMSLKAWGHKTNSFELPLPQECDNLADMLTQLKSRVSFSGPQKIFISGRGRVASGIREILTTLDIMEVNAEQFIKQKFEKVVFCNLDTDQYYTHKSRSFQWDHFLKNSKEYQCQFTQFVAVSDMLITGHFYDANWPVLIPKEAIDSMSKLKVIGDISCDINGPIPTTIRPSKLDDPFYDVNLSSLKEIPAFSQNGLTVMAVDNLPGALPTDASEDFGASIAEHIIPLLLQKEENPIITRATICKDGQLGKHFQYLQDWLKEK</sequence>
<evidence type="ECO:0000256" key="10">
    <source>
        <dbReference type="ARBA" id="ARBA00033228"/>
    </source>
</evidence>
<feature type="domain" description="Alanine dehydrogenase/pyridine nucleotide transhydrogenase N-terminal" evidence="15">
    <location>
        <begin position="4"/>
        <end position="136"/>
    </location>
</feature>
<comment type="catalytic activity">
    <reaction evidence="11">
        <text>L-saccharopine + NAD(+) + H2O = L-lysine + 2-oxoglutarate + NADH + H(+)</text>
        <dbReference type="Rhea" id="RHEA:12440"/>
        <dbReference type="ChEBI" id="CHEBI:15377"/>
        <dbReference type="ChEBI" id="CHEBI:15378"/>
        <dbReference type="ChEBI" id="CHEBI:16810"/>
        <dbReference type="ChEBI" id="CHEBI:32551"/>
        <dbReference type="ChEBI" id="CHEBI:57540"/>
        <dbReference type="ChEBI" id="CHEBI:57945"/>
        <dbReference type="ChEBI" id="CHEBI:57951"/>
        <dbReference type="EC" id="1.5.1.7"/>
    </reaction>
</comment>
<dbReference type="InterPro" id="IPR027281">
    <property type="entry name" value="Lys1"/>
</dbReference>
<comment type="similarity">
    <text evidence="2">Belongs to the AlaDH/PNT family.</text>
</comment>
<feature type="domain" description="Alanine dehydrogenase/pyridine nucleotide transhydrogenase NAD(H)-binding" evidence="14">
    <location>
        <begin position="173"/>
        <end position="338"/>
    </location>
</feature>
<dbReference type="EC" id="1.5.1.7" evidence="4"/>